<reference evidence="3" key="1">
    <citation type="journal article" date="2006" name="Proc. Natl. Acad. Sci. U.S.A.">
        <title>Genome analysis of the smallest free-living eukaryote Ostreococcus tauri unveils many unique features.</title>
        <authorList>
            <person name="Derelle E."/>
            <person name="Ferraz C."/>
            <person name="Rombauts S."/>
            <person name="Rouze P."/>
            <person name="Worden A.Z."/>
            <person name="Robbens S."/>
            <person name="Partensky F."/>
            <person name="Degroeve S."/>
            <person name="Echeynie S."/>
            <person name="Cooke R."/>
            <person name="Saeys Y."/>
            <person name="Wuyts J."/>
            <person name="Jabbari K."/>
            <person name="Bowler C."/>
            <person name="Panaud O."/>
            <person name="Piegu B."/>
            <person name="Ball S.G."/>
            <person name="Ral J.-P."/>
            <person name="Bouget F.-Y."/>
            <person name="Piganeau G."/>
            <person name="De Baets B."/>
            <person name="Picard A."/>
            <person name="Delseny M."/>
            <person name="Demaille J."/>
            <person name="Van de Peer Y."/>
            <person name="Moreau H."/>
        </authorList>
    </citation>
    <scope>NUCLEOTIDE SEQUENCE [LARGE SCALE GENOMIC DNA]</scope>
    <source>
        <strain evidence="3">OTTH 0595 / CCAP 157/2 / RCC745</strain>
    </source>
</reference>
<evidence type="ECO:0000313" key="2">
    <source>
        <dbReference type="EMBL" id="CEG01920.1"/>
    </source>
</evidence>
<dbReference type="InParanoid" id="A0A096PB74"/>
<evidence type="ECO:0000313" key="3">
    <source>
        <dbReference type="Proteomes" id="UP000009170"/>
    </source>
</evidence>
<dbReference type="EMBL" id="CAID01000019">
    <property type="protein sequence ID" value="CEG01920.1"/>
    <property type="molecule type" value="Genomic_DNA"/>
</dbReference>
<organism evidence="2 3">
    <name type="scientific">Ostreococcus tauri</name>
    <name type="common">Marine green alga</name>
    <dbReference type="NCBI Taxonomy" id="70448"/>
    <lineage>
        <taxon>Eukaryota</taxon>
        <taxon>Viridiplantae</taxon>
        <taxon>Chlorophyta</taxon>
        <taxon>Mamiellophyceae</taxon>
        <taxon>Mamiellales</taxon>
        <taxon>Bathycoccaceae</taxon>
        <taxon>Ostreococcus</taxon>
    </lineage>
</organism>
<accession>A0A096PB74</accession>
<gene>
    <name evidence="2" type="ORF">OT_ostta19g00440</name>
</gene>
<keyword evidence="3" id="KW-1185">Reference proteome</keyword>
<name>A0A096PB74_OSTTA</name>
<evidence type="ECO:0000256" key="1">
    <source>
        <dbReference type="SAM" id="Phobius"/>
    </source>
</evidence>
<reference evidence="2 3" key="2">
    <citation type="journal article" date="2014" name="BMC Genomics">
        <title>An improved genome of the model marine alga Ostreococcus tauri unfolds by assessing Illumina de novo assemblies.</title>
        <authorList>
            <person name="Blanc-Mathieu R."/>
            <person name="Verhelst B."/>
            <person name="Derelle E."/>
            <person name="Rombauts S."/>
            <person name="Bouget F.Y."/>
            <person name="Carre I."/>
            <person name="Chateau A."/>
            <person name="Eyre-Walker A."/>
            <person name="Grimsley N."/>
            <person name="Moreau H."/>
            <person name="Piegu B."/>
            <person name="Rivals E."/>
            <person name="Schackwitz W."/>
            <person name="Van de Peer Y."/>
            <person name="Piganeau G."/>
        </authorList>
    </citation>
    <scope>NUCLEOTIDE SEQUENCE [LARGE SCALE GENOMIC DNA]</scope>
    <source>
        <strain evidence="3">OTTH 0595 / CCAP 157/2 / RCC745</strain>
    </source>
</reference>
<sequence>MTTDDVVQQVEALKVNKDTYLYRLKTTHVLCLMTAFFVLVQSSHRTIYSNAFSLGLDRSSPHKPHICSPNEVVGMVINSTFYGIDGCVLHFVDAPRHISTLVDESKNKKLWVHFIGDSDTRGLVLGLLRFLYSPLRAAVTSEMFAKAYDCWDEASQQTCPGVNIFNLARMQHIDYQFCTSQDGVLQNQKHYARGGHSNKTDLLENVFDYNLRVSFGFAGPDGQFVSALRYWTELDNESFPDIFYLNLGAWFSHGETNITTTESVTSLIGNLQEKTGSDIIYGSSLSFRQHLFDDAVARIIHLKREVGITKLHLFDRSVFGGTLMKDLKLKQNSGHAPLIVNLFDAQRLVQLLLFIFRVPLNSSFIPRWFSKNCSTAVTADFIGTWNQHCEWS</sequence>
<keyword evidence="1" id="KW-0472">Membrane</keyword>
<dbReference type="KEGG" id="ota:OT_ostta19g00440"/>
<protein>
    <submittedName>
        <fullName evidence="2">Unnamed product</fullName>
    </submittedName>
</protein>
<dbReference type="GeneID" id="9838469"/>
<dbReference type="RefSeq" id="XP_022841250.1">
    <property type="nucleotide sequence ID" value="XM_022982581.1"/>
</dbReference>
<dbReference type="Proteomes" id="UP000009170">
    <property type="component" value="Unassembled WGS sequence"/>
</dbReference>
<keyword evidence="1" id="KW-1133">Transmembrane helix</keyword>
<comment type="caution">
    <text evidence="2">The sequence shown here is derived from an EMBL/GenBank/DDBJ whole genome shotgun (WGS) entry which is preliminary data.</text>
</comment>
<dbReference type="AlphaFoldDB" id="A0A096PB74"/>
<feature type="transmembrane region" description="Helical" evidence="1">
    <location>
        <begin position="20"/>
        <end position="40"/>
    </location>
</feature>
<keyword evidence="1" id="KW-0812">Transmembrane</keyword>
<proteinExistence type="predicted"/>